<name>A0A822XH65_NELNU</name>
<evidence type="ECO:0000313" key="2">
    <source>
        <dbReference type="Proteomes" id="UP000607653"/>
    </source>
</evidence>
<protein>
    <submittedName>
        <fullName evidence="1">Uncharacterized protein</fullName>
    </submittedName>
</protein>
<organism evidence="1 2">
    <name type="scientific">Nelumbo nucifera</name>
    <name type="common">Sacred lotus</name>
    <dbReference type="NCBI Taxonomy" id="4432"/>
    <lineage>
        <taxon>Eukaryota</taxon>
        <taxon>Viridiplantae</taxon>
        <taxon>Streptophyta</taxon>
        <taxon>Embryophyta</taxon>
        <taxon>Tracheophyta</taxon>
        <taxon>Spermatophyta</taxon>
        <taxon>Magnoliopsida</taxon>
        <taxon>Proteales</taxon>
        <taxon>Nelumbonaceae</taxon>
        <taxon>Nelumbo</taxon>
    </lineage>
</organism>
<keyword evidence="2" id="KW-1185">Reference proteome</keyword>
<accession>A0A822XH65</accession>
<comment type="caution">
    <text evidence="1">The sequence shown here is derived from an EMBL/GenBank/DDBJ whole genome shotgun (WGS) entry which is preliminary data.</text>
</comment>
<dbReference type="Proteomes" id="UP000607653">
    <property type="component" value="Unassembled WGS sequence"/>
</dbReference>
<dbReference type="EMBL" id="DUZY01000001">
    <property type="protein sequence ID" value="DAD18346.1"/>
    <property type="molecule type" value="Genomic_DNA"/>
</dbReference>
<reference evidence="1 2" key="1">
    <citation type="journal article" date="2020" name="Mol. Biol. Evol.">
        <title>Distinct Expression and Methylation Patterns for Genes with Different Fates following a Single Whole-Genome Duplication in Flowering Plants.</title>
        <authorList>
            <person name="Shi T."/>
            <person name="Rahmani R.S."/>
            <person name="Gugger P.F."/>
            <person name="Wang M."/>
            <person name="Li H."/>
            <person name="Zhang Y."/>
            <person name="Li Z."/>
            <person name="Wang Q."/>
            <person name="Van de Peer Y."/>
            <person name="Marchal K."/>
            <person name="Chen J."/>
        </authorList>
    </citation>
    <scope>NUCLEOTIDE SEQUENCE [LARGE SCALE GENOMIC DNA]</scope>
    <source>
        <tissue evidence="1">Leaf</tissue>
    </source>
</reference>
<gene>
    <name evidence="1" type="ORF">HUJ06_019809</name>
</gene>
<evidence type="ECO:0000313" key="1">
    <source>
        <dbReference type="EMBL" id="DAD18346.1"/>
    </source>
</evidence>
<proteinExistence type="predicted"/>
<dbReference type="AlphaFoldDB" id="A0A822XH65"/>
<sequence>MITSPPYQKFRTKLKLIMSTSSTLINTEVYNSSIYTSNYIDPQLTNLKRVVHAISSEKKKLKD</sequence>